<comment type="caution">
    <text evidence="2">The sequence shown here is derived from an EMBL/GenBank/DDBJ whole genome shotgun (WGS) entry which is preliminary data.</text>
</comment>
<dbReference type="Proteomes" id="UP000253752">
    <property type="component" value="Unassembled WGS sequence"/>
</dbReference>
<reference evidence="2 3" key="1">
    <citation type="journal article" date="2018" name="Elife">
        <title>Discovery and characterization of a prevalent human gut bacterial enzyme sufficient for the inactivation of a family of plant toxins.</title>
        <authorList>
            <person name="Koppel N."/>
            <person name="Bisanz J.E."/>
            <person name="Pandelia M.E."/>
            <person name="Turnbaugh P.J."/>
            <person name="Balskus E.P."/>
        </authorList>
    </citation>
    <scope>NUCLEOTIDE SEQUENCE [LARGE SCALE GENOMIC DNA]</scope>
    <source>
        <strain evidence="2 3">MR1 #12</strain>
    </source>
</reference>
<dbReference type="AlphaFoldDB" id="A0A369MUT5"/>
<feature type="transmembrane region" description="Helical" evidence="1">
    <location>
        <begin position="116"/>
        <end position="143"/>
    </location>
</feature>
<dbReference type="PANTHER" id="PTHR38095">
    <property type="entry name" value="ANAEROBIC DIMETHYL SULFOXIDE REDUCTASE CHAIN YNFH"/>
    <property type="match status" value="1"/>
</dbReference>
<feature type="transmembrane region" description="Helical" evidence="1">
    <location>
        <begin position="12"/>
        <end position="37"/>
    </location>
</feature>
<gene>
    <name evidence="2" type="ORF">C1872_06780</name>
</gene>
<dbReference type="GO" id="GO:0019645">
    <property type="term" value="P:anaerobic electron transport chain"/>
    <property type="evidence" value="ECO:0007669"/>
    <property type="project" value="InterPro"/>
</dbReference>
<dbReference type="GO" id="GO:0005886">
    <property type="term" value="C:plasma membrane"/>
    <property type="evidence" value="ECO:0007669"/>
    <property type="project" value="TreeGrafter"/>
</dbReference>
<keyword evidence="1" id="KW-0812">Transmembrane</keyword>
<sequence length="275" mass="27904">MERGGEVMDIQWSLVLFTALTGMGGWLFFFICLNVFVRKTDKGAFAGTATALALTVVGGLASVTHLSHPDRMLGALQHPTSGIFTEALLVGLLAIVMIAFLVMLRRGIDGGALKAVAVVGMALGALMSFMAGQSYLMSAIAAWNTELLPLGYLGTAAASGAAAYLVLIAAQKADENACSLYGLMTLAAGCVALITVLAYGAVAGAFAGDAAPMTIAAAAFGGVAPIACGFLVRKKPGSAVALGAVALIAALIGSIAFRCAMWVIGAGLYDFFGLI</sequence>
<feature type="transmembrane region" description="Helical" evidence="1">
    <location>
        <begin position="180"/>
        <end position="207"/>
    </location>
</feature>
<dbReference type="EMBL" id="PPTX01000008">
    <property type="protein sequence ID" value="RDB80094.1"/>
    <property type="molecule type" value="Genomic_DNA"/>
</dbReference>
<dbReference type="PANTHER" id="PTHR38095:SF2">
    <property type="entry name" value="ANAEROBIC DIMETHYL SULFOXIDE REDUCTASE CHAIN C"/>
    <property type="match status" value="1"/>
</dbReference>
<feature type="transmembrane region" description="Helical" evidence="1">
    <location>
        <begin position="149"/>
        <end position="168"/>
    </location>
</feature>
<proteinExistence type="predicted"/>
<dbReference type="GO" id="GO:0009390">
    <property type="term" value="C:dimethyl sulfoxide reductase complex"/>
    <property type="evidence" value="ECO:0007669"/>
    <property type="project" value="TreeGrafter"/>
</dbReference>
<evidence type="ECO:0000313" key="3">
    <source>
        <dbReference type="Proteomes" id="UP000253752"/>
    </source>
</evidence>
<name>A0A369MUT5_EGGLN</name>
<feature type="transmembrane region" description="Helical" evidence="1">
    <location>
        <begin position="83"/>
        <end position="104"/>
    </location>
</feature>
<keyword evidence="1" id="KW-0472">Membrane</keyword>
<evidence type="ECO:0000256" key="1">
    <source>
        <dbReference type="SAM" id="Phobius"/>
    </source>
</evidence>
<dbReference type="InterPro" id="IPR007059">
    <property type="entry name" value="DmsC"/>
</dbReference>
<dbReference type="GO" id="GO:0009389">
    <property type="term" value="F:dimethyl sulfoxide reductase activity"/>
    <property type="evidence" value="ECO:0007669"/>
    <property type="project" value="TreeGrafter"/>
</dbReference>
<dbReference type="Pfam" id="PF04976">
    <property type="entry name" value="DmsC"/>
    <property type="match status" value="1"/>
</dbReference>
<feature type="transmembrane region" description="Helical" evidence="1">
    <location>
        <begin position="44"/>
        <end position="63"/>
    </location>
</feature>
<keyword evidence="1" id="KW-1133">Transmembrane helix</keyword>
<protein>
    <submittedName>
        <fullName evidence="2">DMSO reductase</fullName>
    </submittedName>
</protein>
<feature type="transmembrane region" description="Helical" evidence="1">
    <location>
        <begin position="213"/>
        <end position="232"/>
    </location>
</feature>
<evidence type="ECO:0000313" key="2">
    <source>
        <dbReference type="EMBL" id="RDB80094.1"/>
    </source>
</evidence>
<accession>A0A369MUT5</accession>
<organism evidence="2 3">
    <name type="scientific">Eggerthella lenta</name>
    <name type="common">Eubacterium lentum</name>
    <dbReference type="NCBI Taxonomy" id="84112"/>
    <lineage>
        <taxon>Bacteria</taxon>
        <taxon>Bacillati</taxon>
        <taxon>Actinomycetota</taxon>
        <taxon>Coriobacteriia</taxon>
        <taxon>Eggerthellales</taxon>
        <taxon>Eggerthellaceae</taxon>
        <taxon>Eggerthella</taxon>
    </lineage>
</organism>
<feature type="transmembrane region" description="Helical" evidence="1">
    <location>
        <begin position="239"/>
        <end position="264"/>
    </location>
</feature>